<name>A0A2P5TID4_9GAMM</name>
<keyword evidence="1" id="KW-0472">Membrane</keyword>
<evidence type="ECO:0000313" key="2">
    <source>
        <dbReference type="EMBL" id="PPL14463.1"/>
    </source>
</evidence>
<accession>A0A2P5TID4</accession>
<gene>
    <name evidence="2" type="ORF">UN63_15650</name>
</gene>
<evidence type="ECO:0000256" key="1">
    <source>
        <dbReference type="SAM" id="Phobius"/>
    </source>
</evidence>
<comment type="caution">
    <text evidence="2">The sequence shown here is derived from an EMBL/GenBank/DDBJ whole genome shotgun (WGS) entry which is preliminary data.</text>
</comment>
<dbReference type="AlphaFoldDB" id="A0A2P5TID4"/>
<protein>
    <submittedName>
        <fullName evidence="2">Uncharacterized protein</fullName>
    </submittedName>
</protein>
<dbReference type="RefSeq" id="WP_104488331.1">
    <property type="nucleotide sequence ID" value="NZ_BMYB01000005.1"/>
</dbReference>
<proteinExistence type="predicted"/>
<keyword evidence="1" id="KW-0812">Transmembrane</keyword>
<feature type="transmembrane region" description="Helical" evidence="1">
    <location>
        <begin position="46"/>
        <end position="68"/>
    </location>
</feature>
<feature type="transmembrane region" description="Helical" evidence="1">
    <location>
        <begin position="7"/>
        <end position="26"/>
    </location>
</feature>
<evidence type="ECO:0000313" key="3">
    <source>
        <dbReference type="Proteomes" id="UP000242231"/>
    </source>
</evidence>
<keyword evidence="1" id="KW-1133">Transmembrane helix</keyword>
<dbReference type="EMBL" id="MPZM01000062">
    <property type="protein sequence ID" value="PPL14463.1"/>
    <property type="molecule type" value="Genomic_DNA"/>
</dbReference>
<keyword evidence="3" id="KW-1185">Reference proteome</keyword>
<dbReference type="OrthoDB" id="9859411at2"/>
<organism evidence="2 3">
    <name type="scientific">Oceanisphaera arctica</name>
    <dbReference type="NCBI Taxonomy" id="641510"/>
    <lineage>
        <taxon>Bacteria</taxon>
        <taxon>Pseudomonadati</taxon>
        <taxon>Pseudomonadota</taxon>
        <taxon>Gammaproteobacteria</taxon>
        <taxon>Aeromonadales</taxon>
        <taxon>Aeromonadaceae</taxon>
        <taxon>Oceanisphaera</taxon>
    </lineage>
</organism>
<dbReference type="Proteomes" id="UP000242231">
    <property type="component" value="Unassembled WGS sequence"/>
</dbReference>
<sequence length="69" mass="7429">MDWSWKVFLITLPIAIIFSMFSRGAMNAQNVAKHGPEADYRANPGMAIFGSITGGAVWAAIITAIIGLF</sequence>
<reference evidence="3" key="1">
    <citation type="submission" date="2016-11" db="EMBL/GenBank/DDBJ databases">
        <authorList>
            <person name="Sisinthy S."/>
            <person name="Ara S."/>
            <person name="Gundlapally S.R."/>
        </authorList>
    </citation>
    <scope>NUCLEOTIDE SEQUENCE [LARGE SCALE GENOMIC DNA]</scope>
    <source>
        <strain evidence="3">V1-41</strain>
    </source>
</reference>